<feature type="domain" description="Sulfatase N-terminal" evidence="5">
    <location>
        <begin position="6"/>
        <end position="342"/>
    </location>
</feature>
<keyword evidence="2" id="KW-0732">Signal</keyword>
<evidence type="ECO:0000259" key="5">
    <source>
        <dbReference type="Pfam" id="PF00884"/>
    </source>
</evidence>
<evidence type="ECO:0000256" key="1">
    <source>
        <dbReference type="ARBA" id="ARBA00008779"/>
    </source>
</evidence>
<dbReference type="InterPro" id="IPR017850">
    <property type="entry name" value="Alkaline_phosphatase_core_sf"/>
</dbReference>
<keyword evidence="3" id="KW-0378">Hydrolase</keyword>
<dbReference type="RefSeq" id="WP_232186717.1">
    <property type="nucleotide sequence ID" value="NZ_JAIOAP010000009.1"/>
</dbReference>
<gene>
    <name evidence="6" type="ORF">QJS35_18225</name>
</gene>
<proteinExistence type="inferred from homology"/>
<dbReference type="InterPro" id="IPR000917">
    <property type="entry name" value="Sulfatase_N"/>
</dbReference>
<dbReference type="PANTHER" id="PTHR43108:SF6">
    <property type="entry name" value="N-SULPHOGLUCOSAMINE SULPHOHYDROLASE"/>
    <property type="match status" value="1"/>
</dbReference>
<sequence>MNNRQPNILYIMSDDHAAHAMSCYGSKINQTPNLDRIAMEGMRFDNCFCTNSICTPSRASVLTGTYNHVNGVRTLDSSLDGRQTTFPKLLREAGYQTAMVGKWHLGHGGHSDPTGFDYWNVLPGQGEYHDPEFIEMGAARKVEGYVTDLITDYSLEWLDNRDRDRPFLLMCHHKAPHDKFEYDAKHAHLYEDVDIPEPVTFDDDYSNRSDAAREATCRIADMGRHLTEQAPEHLTGQALKKWNYQKFIKDYLRCIASIDDNVGRLLDYLDEEGLSENTVVVYTSDQGFFLGDHGWYDKRFMYEESLRMPFIVRYPREIAPGSVDASMVLNVDFAPTFLDCAGLPVPADMQGRSFRPMFGGETPPDWRTSMYYRYWMHLAHFHIKAHYGIRTDRYKLVYYYAEALGVEGAIDETKPMEWELFDLVRDPRELNNVYGDPAYDSIVTELKLELARIRLEVGDDSCPWQENPDR</sequence>
<keyword evidence="7" id="KW-1185">Reference proteome</keyword>
<dbReference type="PANTHER" id="PTHR43108">
    <property type="entry name" value="N-ACETYLGLUCOSAMINE-6-SULFATASE FAMILY MEMBER"/>
    <property type="match status" value="1"/>
</dbReference>
<dbReference type="InterPro" id="IPR024607">
    <property type="entry name" value="Sulfatase_CS"/>
</dbReference>
<name>A0ABV1KW49_9BACL</name>
<dbReference type="PROSITE" id="PS00149">
    <property type="entry name" value="SULFATASE_2"/>
    <property type="match status" value="1"/>
</dbReference>
<keyword evidence="4" id="KW-0325">Glycoprotein</keyword>
<dbReference type="PROSITE" id="PS00523">
    <property type="entry name" value="SULFATASE_1"/>
    <property type="match status" value="1"/>
</dbReference>
<evidence type="ECO:0000256" key="3">
    <source>
        <dbReference type="ARBA" id="ARBA00022801"/>
    </source>
</evidence>
<dbReference type="EMBL" id="JASKHM010000010">
    <property type="protein sequence ID" value="MEQ4484339.1"/>
    <property type="molecule type" value="Genomic_DNA"/>
</dbReference>
<organism evidence="6 7">
    <name type="scientific">Cohnella silvisoli</name>
    <dbReference type="NCBI Taxonomy" id="2873699"/>
    <lineage>
        <taxon>Bacteria</taxon>
        <taxon>Bacillati</taxon>
        <taxon>Bacillota</taxon>
        <taxon>Bacilli</taxon>
        <taxon>Bacillales</taxon>
        <taxon>Paenibacillaceae</taxon>
        <taxon>Cohnella</taxon>
    </lineage>
</organism>
<evidence type="ECO:0000256" key="2">
    <source>
        <dbReference type="ARBA" id="ARBA00022729"/>
    </source>
</evidence>
<accession>A0ABV1KW49</accession>
<reference evidence="6 7" key="1">
    <citation type="journal article" date="2023" name="Genome Announc.">
        <title>Pan-Genome Analyses of the Genus Cohnella and Proposal of the Novel Species Cohnella silvisoli sp. nov., Isolated from Forest Soil.</title>
        <authorList>
            <person name="Wang C."/>
            <person name="Mao L."/>
            <person name="Bao G."/>
            <person name="Zhu H."/>
        </authorList>
    </citation>
    <scope>NUCLEOTIDE SEQUENCE [LARGE SCALE GENOMIC DNA]</scope>
    <source>
        <strain evidence="6 7">NL03-T5-1</strain>
    </source>
</reference>
<comment type="caution">
    <text evidence="6">The sequence shown here is derived from an EMBL/GenBank/DDBJ whole genome shotgun (WGS) entry which is preliminary data.</text>
</comment>
<evidence type="ECO:0000313" key="7">
    <source>
        <dbReference type="Proteomes" id="UP001493487"/>
    </source>
</evidence>
<dbReference type="CDD" id="cd16031">
    <property type="entry name" value="G6S_like"/>
    <property type="match status" value="1"/>
</dbReference>
<dbReference type="Proteomes" id="UP001493487">
    <property type="component" value="Unassembled WGS sequence"/>
</dbReference>
<protein>
    <submittedName>
        <fullName evidence="6">Sulfatase</fullName>
    </submittedName>
</protein>
<evidence type="ECO:0000313" key="6">
    <source>
        <dbReference type="EMBL" id="MEQ4484339.1"/>
    </source>
</evidence>
<dbReference type="Gene3D" id="3.40.720.10">
    <property type="entry name" value="Alkaline Phosphatase, subunit A"/>
    <property type="match status" value="1"/>
</dbReference>
<dbReference type="SUPFAM" id="SSF53649">
    <property type="entry name" value="Alkaline phosphatase-like"/>
    <property type="match status" value="1"/>
</dbReference>
<evidence type="ECO:0000256" key="4">
    <source>
        <dbReference type="ARBA" id="ARBA00023180"/>
    </source>
</evidence>
<dbReference type="Pfam" id="PF00884">
    <property type="entry name" value="Sulfatase"/>
    <property type="match status" value="1"/>
</dbReference>
<comment type="similarity">
    <text evidence="1">Belongs to the sulfatase family.</text>
</comment>